<dbReference type="PANTHER" id="PTHR11439:SF440">
    <property type="entry name" value="INTEGRASE CATALYTIC DOMAIN-CONTAINING PROTEIN"/>
    <property type="match status" value="1"/>
</dbReference>
<dbReference type="PANTHER" id="PTHR11439">
    <property type="entry name" value="GAG-POL-RELATED RETROTRANSPOSON"/>
    <property type="match status" value="1"/>
</dbReference>
<dbReference type="EMBL" id="QGNW01000500">
    <property type="protein sequence ID" value="RVW69356.1"/>
    <property type="molecule type" value="Genomic_DNA"/>
</dbReference>
<gene>
    <name evidence="2" type="primary">RE1_1969</name>
    <name evidence="2" type="ORF">CK203_054860</name>
</gene>
<evidence type="ECO:0000313" key="3">
    <source>
        <dbReference type="Proteomes" id="UP000288805"/>
    </source>
</evidence>
<name>A0A438GAZ4_VITVI</name>
<dbReference type="Proteomes" id="UP000288805">
    <property type="component" value="Unassembled WGS sequence"/>
</dbReference>
<dbReference type="AlphaFoldDB" id="A0A438GAZ4"/>
<dbReference type="Pfam" id="PF07727">
    <property type="entry name" value="RVT_2"/>
    <property type="match status" value="1"/>
</dbReference>
<proteinExistence type="predicted"/>
<protein>
    <submittedName>
        <fullName evidence="2">Retrovirus-related Pol polyprotein from transposon RE1</fullName>
    </submittedName>
</protein>
<reference evidence="2 3" key="1">
    <citation type="journal article" date="2018" name="PLoS Genet.">
        <title>Population sequencing reveals clonal diversity and ancestral inbreeding in the grapevine cultivar Chardonnay.</title>
        <authorList>
            <person name="Roach M.J."/>
            <person name="Johnson D.L."/>
            <person name="Bohlmann J."/>
            <person name="van Vuuren H.J."/>
            <person name="Jones S.J."/>
            <person name="Pretorius I.S."/>
            <person name="Schmidt S.A."/>
            <person name="Borneman A.R."/>
        </authorList>
    </citation>
    <scope>NUCLEOTIDE SEQUENCE [LARGE SCALE GENOMIC DNA]</scope>
    <source>
        <strain evidence="3">cv. Chardonnay</strain>
        <tissue evidence="2">Leaf</tissue>
    </source>
</reference>
<evidence type="ECO:0000313" key="2">
    <source>
        <dbReference type="EMBL" id="RVW69356.1"/>
    </source>
</evidence>
<dbReference type="InterPro" id="IPR013103">
    <property type="entry name" value="RVT_2"/>
</dbReference>
<dbReference type="CDD" id="cd09272">
    <property type="entry name" value="RNase_HI_RT_Ty1"/>
    <property type="match status" value="1"/>
</dbReference>
<sequence>MLYLFPNGKMLFLRRCETRWLNREIQSTIDYKRFHTFAPVAKLNTICVLLSLATNLDWPLYQLDVKNAFFNGELEEEVYTRLPPNFEEDKKGKIVCKLKKSLYGLKQSHLHGDDFNEMEEIKRLMAMEFEIKDLGTMILEGPFGSKVDNIYMVGSGSLQMVSKPIFNLSVRMRFKGVRAPLGLKRAISTWFWSESLHMKYFLGMEVARSKKGVPLSQRKYTMDLLDETGMLSCKPIETPIEQGGKGKLFDVDPISKGRYQRLVGKLIYLSQLYCDNKATISIAHNPIHHDRTKHVEVDGHFITEKLENEVINIKYIPTDQQVADIFTKGLPRLAFDFITSKIGLIDIYSQA</sequence>
<organism evidence="2 3">
    <name type="scientific">Vitis vinifera</name>
    <name type="common">Grape</name>
    <dbReference type="NCBI Taxonomy" id="29760"/>
    <lineage>
        <taxon>Eukaryota</taxon>
        <taxon>Viridiplantae</taxon>
        <taxon>Streptophyta</taxon>
        <taxon>Embryophyta</taxon>
        <taxon>Tracheophyta</taxon>
        <taxon>Spermatophyta</taxon>
        <taxon>Magnoliopsida</taxon>
        <taxon>eudicotyledons</taxon>
        <taxon>Gunneridae</taxon>
        <taxon>Pentapetalae</taxon>
        <taxon>rosids</taxon>
        <taxon>Vitales</taxon>
        <taxon>Vitaceae</taxon>
        <taxon>Viteae</taxon>
        <taxon>Vitis</taxon>
    </lineage>
</organism>
<comment type="caution">
    <text evidence="2">The sequence shown here is derived from an EMBL/GenBank/DDBJ whole genome shotgun (WGS) entry which is preliminary data.</text>
</comment>
<accession>A0A438GAZ4</accession>
<evidence type="ECO:0000259" key="1">
    <source>
        <dbReference type="Pfam" id="PF07727"/>
    </source>
</evidence>
<feature type="domain" description="Reverse transcriptase Ty1/copia-type" evidence="1">
    <location>
        <begin position="28"/>
        <end position="108"/>
    </location>
</feature>